<dbReference type="AlphaFoldDB" id="A0A0B6RVB5"/>
<dbReference type="RefSeq" id="WP_042624706.1">
    <property type="nucleotide sequence ID" value="NZ_CP002580.1"/>
</dbReference>
<protein>
    <submittedName>
        <fullName evidence="1">Uncharacterized protein</fullName>
    </submittedName>
</protein>
<reference evidence="2" key="1">
    <citation type="submission" date="2011-03" db="EMBL/GenBank/DDBJ databases">
        <authorList>
            <person name="Voget S."/>
            <person name="Streit W.R."/>
            <person name="Jaeger K.E."/>
            <person name="Daniel R."/>
        </authorList>
    </citation>
    <scope>NUCLEOTIDE SEQUENCE [LARGE SCALE GENOMIC DNA]</scope>
    <source>
        <strain evidence="2">PG1</strain>
    </source>
</reference>
<evidence type="ECO:0000313" key="1">
    <source>
        <dbReference type="EMBL" id="AJK46109.1"/>
    </source>
</evidence>
<dbReference type="Proteomes" id="UP000031838">
    <property type="component" value="Chromosome 1"/>
</dbReference>
<organism evidence="1 2">
    <name type="scientific">Burkholderia plantarii</name>
    <dbReference type="NCBI Taxonomy" id="41899"/>
    <lineage>
        <taxon>Bacteria</taxon>
        <taxon>Pseudomonadati</taxon>
        <taxon>Pseudomonadota</taxon>
        <taxon>Betaproteobacteria</taxon>
        <taxon>Burkholderiales</taxon>
        <taxon>Burkholderiaceae</taxon>
        <taxon>Burkholderia</taxon>
    </lineage>
</organism>
<dbReference type="HOGENOM" id="CLU_2207801_0_0_4"/>
<proteinExistence type="predicted"/>
<gene>
    <name evidence="1" type="ORF">BGL_1c15950</name>
</gene>
<dbReference type="OrthoDB" id="7026010at2"/>
<dbReference type="EMBL" id="CP002580">
    <property type="protein sequence ID" value="AJK46109.1"/>
    <property type="molecule type" value="Genomic_DNA"/>
</dbReference>
<name>A0A0B6RVB5_BURPL</name>
<sequence length="109" mass="11167">MGISATVNAVFNIDSKIYTASLNIPTSTPTGAAPFLFNVTSSAAPKEGGAPATPTTLLEVAVGGSNQVYVAVSPPMDVIKEAINNDIVQNLNVVVSEGTYDPSKHVFSG</sequence>
<accession>A0A0B6RVB5</accession>
<dbReference type="KEGG" id="bgp:BGL_1c15950"/>
<reference evidence="1 2" key="2">
    <citation type="journal article" date="2016" name="Appl. Microbiol. Biotechnol.">
        <title>Mutations improving production and secretion of extracellular lipase by Burkholderia glumae PG1.</title>
        <authorList>
            <person name="Knapp A."/>
            <person name="Voget S."/>
            <person name="Gao R."/>
            <person name="Zaburannyi N."/>
            <person name="Krysciak D."/>
            <person name="Breuer M."/>
            <person name="Hauer B."/>
            <person name="Streit W.R."/>
            <person name="Muller R."/>
            <person name="Daniel R."/>
            <person name="Jaeger K.E."/>
        </authorList>
    </citation>
    <scope>NUCLEOTIDE SEQUENCE [LARGE SCALE GENOMIC DNA]</scope>
    <source>
        <strain evidence="1 2">PG1</strain>
    </source>
</reference>
<evidence type="ECO:0000313" key="2">
    <source>
        <dbReference type="Proteomes" id="UP000031838"/>
    </source>
</evidence>
<keyword evidence="2" id="KW-1185">Reference proteome</keyword>